<evidence type="ECO:0000313" key="2">
    <source>
        <dbReference type="Proteomes" id="UP001266305"/>
    </source>
</evidence>
<dbReference type="Proteomes" id="UP001266305">
    <property type="component" value="Unassembled WGS sequence"/>
</dbReference>
<sequence length="109" mass="12178">MLKRPLIIAHILAPRTLLALVEACIFLGRLSWNPGQTPTQGHQVPTELGNHYARWDACSLVALLVESGAVHSLHNCTQWPRPITWAQAGGLDRDLESQVFTLTRNHPPW</sequence>
<reference evidence="1 2" key="1">
    <citation type="submission" date="2023-05" db="EMBL/GenBank/DDBJ databases">
        <title>B98-5 Cell Line De Novo Hybrid Assembly: An Optical Mapping Approach.</title>
        <authorList>
            <person name="Kananen K."/>
            <person name="Auerbach J.A."/>
            <person name="Kautto E."/>
            <person name="Blachly J.S."/>
        </authorList>
    </citation>
    <scope>NUCLEOTIDE SEQUENCE [LARGE SCALE GENOMIC DNA]</scope>
    <source>
        <strain evidence="1">B95-8</strain>
        <tissue evidence="1">Cell line</tissue>
    </source>
</reference>
<organism evidence="1 2">
    <name type="scientific">Saguinus oedipus</name>
    <name type="common">Cotton-top tamarin</name>
    <name type="synonym">Oedipomidas oedipus</name>
    <dbReference type="NCBI Taxonomy" id="9490"/>
    <lineage>
        <taxon>Eukaryota</taxon>
        <taxon>Metazoa</taxon>
        <taxon>Chordata</taxon>
        <taxon>Craniata</taxon>
        <taxon>Vertebrata</taxon>
        <taxon>Euteleostomi</taxon>
        <taxon>Mammalia</taxon>
        <taxon>Eutheria</taxon>
        <taxon>Euarchontoglires</taxon>
        <taxon>Primates</taxon>
        <taxon>Haplorrhini</taxon>
        <taxon>Platyrrhini</taxon>
        <taxon>Cebidae</taxon>
        <taxon>Callitrichinae</taxon>
        <taxon>Saguinus</taxon>
    </lineage>
</organism>
<dbReference type="EMBL" id="JASSZA010000018">
    <property type="protein sequence ID" value="KAK2089922.1"/>
    <property type="molecule type" value="Genomic_DNA"/>
</dbReference>
<evidence type="ECO:0008006" key="3">
    <source>
        <dbReference type="Google" id="ProtNLM"/>
    </source>
</evidence>
<protein>
    <recommendedName>
        <fullName evidence="3">Secreted protein</fullName>
    </recommendedName>
</protein>
<comment type="caution">
    <text evidence="1">The sequence shown here is derived from an EMBL/GenBank/DDBJ whole genome shotgun (WGS) entry which is preliminary data.</text>
</comment>
<name>A0ABQ9TYN2_SAGOE</name>
<evidence type="ECO:0000313" key="1">
    <source>
        <dbReference type="EMBL" id="KAK2089922.1"/>
    </source>
</evidence>
<accession>A0ABQ9TYN2</accession>
<keyword evidence="2" id="KW-1185">Reference proteome</keyword>
<proteinExistence type="predicted"/>
<feature type="non-terminal residue" evidence="1">
    <location>
        <position position="109"/>
    </location>
</feature>
<gene>
    <name evidence="1" type="ORF">P7K49_032588</name>
</gene>